<organism evidence="6 7">
    <name type="scientific">Candidatus Curtissbacteria bacterium GW2011_GWA2_41_24</name>
    <dbReference type="NCBI Taxonomy" id="1618411"/>
    <lineage>
        <taxon>Bacteria</taxon>
        <taxon>Candidatus Curtissiibacteriota</taxon>
    </lineage>
</organism>
<feature type="transmembrane region" description="Helical" evidence="5">
    <location>
        <begin position="174"/>
        <end position="196"/>
    </location>
</feature>
<keyword evidence="3 5" id="KW-1133">Transmembrane helix</keyword>
<evidence type="ECO:0000256" key="3">
    <source>
        <dbReference type="ARBA" id="ARBA00022989"/>
    </source>
</evidence>
<feature type="transmembrane region" description="Helical" evidence="5">
    <location>
        <begin position="12"/>
        <end position="33"/>
    </location>
</feature>
<evidence type="ECO:0000313" key="7">
    <source>
        <dbReference type="Proteomes" id="UP000034493"/>
    </source>
</evidence>
<feature type="transmembrane region" description="Helical" evidence="5">
    <location>
        <begin position="361"/>
        <end position="380"/>
    </location>
</feature>
<comment type="caution">
    <text evidence="6">The sequence shown here is derived from an EMBL/GenBank/DDBJ whole genome shotgun (WGS) entry which is preliminary data.</text>
</comment>
<evidence type="ECO:0000256" key="5">
    <source>
        <dbReference type="SAM" id="Phobius"/>
    </source>
</evidence>
<feature type="transmembrane region" description="Helical" evidence="5">
    <location>
        <begin position="216"/>
        <end position="236"/>
    </location>
</feature>
<dbReference type="CDD" id="cd13128">
    <property type="entry name" value="MATE_Wzx_like"/>
    <property type="match status" value="1"/>
</dbReference>
<evidence type="ECO:0000256" key="4">
    <source>
        <dbReference type="ARBA" id="ARBA00023136"/>
    </source>
</evidence>
<accession>A0A0G0VTP5</accession>
<gene>
    <name evidence="6" type="ORF">UU56_C0008G0012</name>
</gene>
<dbReference type="Proteomes" id="UP000034493">
    <property type="component" value="Unassembled WGS sequence"/>
</dbReference>
<sequence length="419" mass="46393">MFKKVLYNTGSQIVGKVISASTTLLVTVLIGRSLGPAGFGQFTKIFVFVGYFYTFVDFGLNTIFVKFAKEENLPGLLKSLIGLRIILAFSFAILAILISFILPFNPQTGIGFSPLVKVGIIIASATIVTQALLTTANAYFQKILRYDFSTVAVFFGSVVILSGSAFVTFSNGPFLGYVVAYVLGGITFIAMAYFLIFKKLGKIILPVFSKQRSLKLLSHSWPIGVALIFNLLYFRIDVLILANWRSSEEVGLYGLAYQFFEASLSIPIFFANALYPILNGIYQVNLAEFKKQVVSWLKILTAVSLLLVIALIAISYFIPFIYDKRFGGSVLALQILAIGIPFFFISALFWHLLIIYGKQKLLIYIYGVGAVINLIANLIFIPIYGYLAAATITVVSEALITFLLFMAIHYTKNYQSEPT</sequence>
<proteinExistence type="predicted"/>
<keyword evidence="4 5" id="KW-0472">Membrane</keyword>
<feature type="transmembrane region" description="Helical" evidence="5">
    <location>
        <begin position="45"/>
        <end position="68"/>
    </location>
</feature>
<dbReference type="Pfam" id="PF01943">
    <property type="entry name" value="Polysacc_synt"/>
    <property type="match status" value="1"/>
</dbReference>
<evidence type="ECO:0000313" key="6">
    <source>
        <dbReference type="EMBL" id="KKS04205.1"/>
    </source>
</evidence>
<feature type="transmembrane region" description="Helical" evidence="5">
    <location>
        <begin position="386"/>
        <end position="408"/>
    </location>
</feature>
<dbReference type="InterPro" id="IPR052556">
    <property type="entry name" value="PolySynth_Transporter"/>
</dbReference>
<dbReference type="EMBL" id="LCBC01000008">
    <property type="protein sequence ID" value="KKS04205.1"/>
    <property type="molecule type" value="Genomic_DNA"/>
</dbReference>
<feature type="transmembrane region" description="Helical" evidence="5">
    <location>
        <begin position="330"/>
        <end position="354"/>
    </location>
</feature>
<dbReference type="GO" id="GO:0016020">
    <property type="term" value="C:membrane"/>
    <property type="evidence" value="ECO:0007669"/>
    <property type="project" value="UniProtKB-SubCell"/>
</dbReference>
<keyword evidence="2 5" id="KW-0812">Transmembrane</keyword>
<protein>
    <submittedName>
        <fullName evidence="6">Transporter</fullName>
    </submittedName>
</protein>
<name>A0A0G0VTP5_9BACT</name>
<feature type="transmembrane region" description="Helical" evidence="5">
    <location>
        <begin position="114"/>
        <end position="136"/>
    </location>
</feature>
<dbReference type="AlphaFoldDB" id="A0A0G0VTP5"/>
<reference evidence="6 7" key="1">
    <citation type="journal article" date="2015" name="Nature">
        <title>rRNA introns, odd ribosomes, and small enigmatic genomes across a large radiation of phyla.</title>
        <authorList>
            <person name="Brown C.T."/>
            <person name="Hug L.A."/>
            <person name="Thomas B.C."/>
            <person name="Sharon I."/>
            <person name="Castelle C.J."/>
            <person name="Singh A."/>
            <person name="Wilkins M.J."/>
            <person name="Williams K.H."/>
            <person name="Banfield J.F."/>
        </authorList>
    </citation>
    <scope>NUCLEOTIDE SEQUENCE [LARGE SCALE GENOMIC DNA]</scope>
</reference>
<dbReference type="PANTHER" id="PTHR43424:SF1">
    <property type="entry name" value="LOCUS PUTATIVE PROTEIN 1-RELATED"/>
    <property type="match status" value="1"/>
</dbReference>
<dbReference type="InterPro" id="IPR002797">
    <property type="entry name" value="Polysacc_synth"/>
</dbReference>
<feature type="transmembrane region" description="Helical" evidence="5">
    <location>
        <begin position="80"/>
        <end position="102"/>
    </location>
</feature>
<evidence type="ECO:0000256" key="1">
    <source>
        <dbReference type="ARBA" id="ARBA00004141"/>
    </source>
</evidence>
<feature type="transmembrane region" description="Helical" evidence="5">
    <location>
        <begin position="299"/>
        <end position="318"/>
    </location>
</feature>
<comment type="subcellular location">
    <subcellularLocation>
        <location evidence="1">Membrane</location>
        <topology evidence="1">Multi-pass membrane protein</topology>
    </subcellularLocation>
</comment>
<evidence type="ECO:0000256" key="2">
    <source>
        <dbReference type="ARBA" id="ARBA00022692"/>
    </source>
</evidence>
<feature type="transmembrane region" description="Helical" evidence="5">
    <location>
        <begin position="256"/>
        <end position="278"/>
    </location>
</feature>
<feature type="transmembrane region" description="Helical" evidence="5">
    <location>
        <begin position="148"/>
        <end position="168"/>
    </location>
</feature>
<dbReference type="PANTHER" id="PTHR43424">
    <property type="entry name" value="LOCUS PUTATIVE PROTEIN 1-RELATED"/>
    <property type="match status" value="1"/>
</dbReference>